<dbReference type="Proteomes" id="UP001516023">
    <property type="component" value="Unassembled WGS sequence"/>
</dbReference>
<dbReference type="AlphaFoldDB" id="A0ABD3P3T3"/>
<proteinExistence type="predicted"/>
<keyword evidence="1" id="KW-1133">Transmembrane helix</keyword>
<organism evidence="2 3">
    <name type="scientific">Cyclotella cryptica</name>
    <dbReference type="NCBI Taxonomy" id="29204"/>
    <lineage>
        <taxon>Eukaryota</taxon>
        <taxon>Sar</taxon>
        <taxon>Stramenopiles</taxon>
        <taxon>Ochrophyta</taxon>
        <taxon>Bacillariophyta</taxon>
        <taxon>Coscinodiscophyceae</taxon>
        <taxon>Thalassiosirophycidae</taxon>
        <taxon>Stephanodiscales</taxon>
        <taxon>Stephanodiscaceae</taxon>
        <taxon>Cyclotella</taxon>
    </lineage>
</organism>
<evidence type="ECO:0000313" key="2">
    <source>
        <dbReference type="EMBL" id="KAL3782548.1"/>
    </source>
</evidence>
<keyword evidence="1" id="KW-0812">Transmembrane</keyword>
<accession>A0ABD3P3T3</accession>
<dbReference type="EMBL" id="JABMIG020000283">
    <property type="protein sequence ID" value="KAL3782548.1"/>
    <property type="molecule type" value="Genomic_DNA"/>
</dbReference>
<feature type="transmembrane region" description="Helical" evidence="1">
    <location>
        <begin position="20"/>
        <end position="42"/>
    </location>
</feature>
<protein>
    <submittedName>
        <fullName evidence="2">Uncharacterized protein</fullName>
    </submittedName>
</protein>
<evidence type="ECO:0000313" key="3">
    <source>
        <dbReference type="Proteomes" id="UP001516023"/>
    </source>
</evidence>
<sequence length="147" mass="16061">MLGTSSPESTDCSNELTKSSSSSIAIVLISLTSLLSVSVSFFKEKFFEGDYLTFRAPFPSRERTVKIQNGSIQSKVMIGESSQRAMVHYSTIPILYNSVRQPTKYYSRLPRIVINRAGSGIPLLIPETSTFHPSTHGPVTVDGGDSP</sequence>
<reference evidence="2 3" key="1">
    <citation type="journal article" date="2020" name="G3 (Bethesda)">
        <title>Improved Reference Genome for Cyclotella cryptica CCMP332, a Model for Cell Wall Morphogenesis, Salinity Adaptation, and Lipid Production in Diatoms (Bacillariophyta).</title>
        <authorList>
            <person name="Roberts W.R."/>
            <person name="Downey K.M."/>
            <person name="Ruck E.C."/>
            <person name="Traller J.C."/>
            <person name="Alverson A.J."/>
        </authorList>
    </citation>
    <scope>NUCLEOTIDE SEQUENCE [LARGE SCALE GENOMIC DNA]</scope>
    <source>
        <strain evidence="2 3">CCMP332</strain>
    </source>
</reference>
<keyword evidence="3" id="KW-1185">Reference proteome</keyword>
<name>A0ABD3P3T3_9STRA</name>
<comment type="caution">
    <text evidence="2">The sequence shown here is derived from an EMBL/GenBank/DDBJ whole genome shotgun (WGS) entry which is preliminary data.</text>
</comment>
<evidence type="ECO:0000256" key="1">
    <source>
        <dbReference type="SAM" id="Phobius"/>
    </source>
</evidence>
<gene>
    <name evidence="2" type="ORF">HJC23_005222</name>
</gene>
<keyword evidence="1" id="KW-0472">Membrane</keyword>